<dbReference type="PANTHER" id="PTHR46288:SF80">
    <property type="entry name" value="CYSTEINE_HISTIDINE-RICH C1 DOMAIN FAMILY PROTEIN"/>
    <property type="match status" value="1"/>
</dbReference>
<evidence type="ECO:0000256" key="2">
    <source>
        <dbReference type="ARBA" id="ARBA00022737"/>
    </source>
</evidence>
<organism evidence="6 7">
    <name type="scientific">Trapa incisa</name>
    <dbReference type="NCBI Taxonomy" id="236973"/>
    <lineage>
        <taxon>Eukaryota</taxon>
        <taxon>Viridiplantae</taxon>
        <taxon>Streptophyta</taxon>
        <taxon>Embryophyta</taxon>
        <taxon>Tracheophyta</taxon>
        <taxon>Spermatophyta</taxon>
        <taxon>Magnoliopsida</taxon>
        <taxon>eudicotyledons</taxon>
        <taxon>Gunneridae</taxon>
        <taxon>Pentapetalae</taxon>
        <taxon>rosids</taxon>
        <taxon>malvids</taxon>
        <taxon>Myrtales</taxon>
        <taxon>Lythraceae</taxon>
        <taxon>Trapa</taxon>
    </lineage>
</organism>
<keyword evidence="4" id="KW-0862">Zinc</keyword>
<dbReference type="AlphaFoldDB" id="A0AAN7JUY5"/>
<evidence type="ECO:0000313" key="7">
    <source>
        <dbReference type="Proteomes" id="UP001345219"/>
    </source>
</evidence>
<comment type="caution">
    <text evidence="6">The sequence shown here is derived from an EMBL/GenBank/DDBJ whole genome shotgun (WGS) entry which is preliminary data.</text>
</comment>
<sequence>MERISHFSHLHPLHLIDASPWTHHMVPPLMCAACRTNLSGWTYACSFFIHPKTIVHSAHFNSGHHLALYTVPAHPGGIFKCDGCGYQGDGFSYRCTLPSCDFDLHMVCASKPLAANHRSHPHPLSLASCPPY</sequence>
<proteinExistence type="predicted"/>
<dbReference type="Proteomes" id="UP001345219">
    <property type="component" value="Chromosome 2"/>
</dbReference>
<feature type="domain" description="DC1" evidence="5">
    <location>
        <begin position="64"/>
        <end position="109"/>
    </location>
</feature>
<gene>
    <name evidence="6" type="ORF">SAY87_002790</name>
</gene>
<evidence type="ECO:0000256" key="3">
    <source>
        <dbReference type="ARBA" id="ARBA00022771"/>
    </source>
</evidence>
<evidence type="ECO:0000256" key="4">
    <source>
        <dbReference type="ARBA" id="ARBA00022833"/>
    </source>
</evidence>
<keyword evidence="3" id="KW-0863">Zinc-finger</keyword>
<dbReference type="Gene3D" id="3.30.60.90">
    <property type="match status" value="1"/>
</dbReference>
<protein>
    <recommendedName>
        <fullName evidence="5">DC1 domain-containing protein</fullName>
    </recommendedName>
</protein>
<dbReference type="EMBL" id="JAXIOK010000015">
    <property type="protein sequence ID" value="KAK4754686.1"/>
    <property type="molecule type" value="Genomic_DNA"/>
</dbReference>
<dbReference type="Pfam" id="PF03107">
    <property type="entry name" value="C1_2"/>
    <property type="match status" value="1"/>
</dbReference>
<name>A0AAN7JUY5_9MYRT</name>
<dbReference type="PANTHER" id="PTHR46288">
    <property type="entry name" value="PHORBOL-ESTER/DAG-TYPE DOMAIN-CONTAINING PROTEIN"/>
    <property type="match status" value="1"/>
</dbReference>
<keyword evidence="1" id="KW-0479">Metal-binding</keyword>
<dbReference type="InterPro" id="IPR004146">
    <property type="entry name" value="DC1"/>
</dbReference>
<dbReference type="InterPro" id="IPR046349">
    <property type="entry name" value="C1-like_sf"/>
</dbReference>
<reference evidence="6 7" key="1">
    <citation type="journal article" date="2023" name="Hortic Res">
        <title>Pangenome of water caltrop reveals structural variations and asymmetric subgenome divergence after allopolyploidization.</title>
        <authorList>
            <person name="Zhang X."/>
            <person name="Chen Y."/>
            <person name="Wang L."/>
            <person name="Yuan Y."/>
            <person name="Fang M."/>
            <person name="Shi L."/>
            <person name="Lu R."/>
            <person name="Comes H.P."/>
            <person name="Ma Y."/>
            <person name="Chen Y."/>
            <person name="Huang G."/>
            <person name="Zhou Y."/>
            <person name="Zheng Z."/>
            <person name="Qiu Y."/>
        </authorList>
    </citation>
    <scope>NUCLEOTIDE SEQUENCE [LARGE SCALE GENOMIC DNA]</scope>
    <source>
        <tissue evidence="6">Roots</tissue>
    </source>
</reference>
<evidence type="ECO:0000256" key="1">
    <source>
        <dbReference type="ARBA" id="ARBA00022723"/>
    </source>
</evidence>
<evidence type="ECO:0000259" key="5">
    <source>
        <dbReference type="Pfam" id="PF03107"/>
    </source>
</evidence>
<keyword evidence="7" id="KW-1185">Reference proteome</keyword>
<dbReference type="InterPro" id="IPR043145">
    <property type="entry name" value="Znf_ZZ_sf"/>
</dbReference>
<evidence type="ECO:0000313" key="6">
    <source>
        <dbReference type="EMBL" id="KAK4754686.1"/>
    </source>
</evidence>
<keyword evidence="2" id="KW-0677">Repeat</keyword>
<dbReference type="GO" id="GO:0008270">
    <property type="term" value="F:zinc ion binding"/>
    <property type="evidence" value="ECO:0007669"/>
    <property type="project" value="UniProtKB-KW"/>
</dbReference>
<accession>A0AAN7JUY5</accession>
<dbReference type="SUPFAM" id="SSF57889">
    <property type="entry name" value="Cysteine-rich domain"/>
    <property type="match status" value="1"/>
</dbReference>